<evidence type="ECO:0000256" key="1">
    <source>
        <dbReference type="SAM" id="MobiDB-lite"/>
    </source>
</evidence>
<evidence type="ECO:0000313" key="3">
    <source>
        <dbReference type="Proteomes" id="UP000186438"/>
    </source>
</evidence>
<gene>
    <name evidence="2" type="ORF">BRW65_04670</name>
</gene>
<sequence>MIQVDHDATHDTGRSEDDLSQWRSQARRSRARRVATIWPVAIESAAQPGAAGRHHLASGDRKRGAAGRGGSPPLGY</sequence>
<reference evidence="2 3" key="1">
    <citation type="submission" date="2016-11" db="EMBL/GenBank/DDBJ databases">
        <title>Genome sequences of unsequenced Mycobacteria.</title>
        <authorList>
            <person name="Greninger A.L."/>
            <person name="Fang F."/>
            <person name="Jerome K.R."/>
        </authorList>
    </citation>
    <scope>NUCLEOTIDE SEQUENCE [LARGE SCALE GENOMIC DNA]</scope>
    <source>
        <strain evidence="2 3">M11</strain>
    </source>
</reference>
<dbReference type="Proteomes" id="UP000186438">
    <property type="component" value="Unassembled WGS sequence"/>
</dbReference>
<accession>A0A1Q4HZG9</accession>
<keyword evidence="3" id="KW-1185">Reference proteome</keyword>
<feature type="region of interest" description="Disordered" evidence="1">
    <location>
        <begin position="1"/>
        <end position="76"/>
    </location>
</feature>
<protein>
    <submittedName>
        <fullName evidence="2">Uncharacterized protein</fullName>
    </submittedName>
</protein>
<organism evidence="2 3">
    <name type="scientific">Mycobacterium paraffinicum</name>
    <dbReference type="NCBI Taxonomy" id="53378"/>
    <lineage>
        <taxon>Bacteria</taxon>
        <taxon>Bacillati</taxon>
        <taxon>Actinomycetota</taxon>
        <taxon>Actinomycetes</taxon>
        <taxon>Mycobacteriales</taxon>
        <taxon>Mycobacteriaceae</taxon>
        <taxon>Mycobacterium</taxon>
    </lineage>
</organism>
<name>A0A1Q4HZG9_9MYCO</name>
<feature type="compositionally biased region" description="Basic and acidic residues" evidence="1">
    <location>
        <begin position="1"/>
        <end position="17"/>
    </location>
</feature>
<dbReference type="STRING" id="53378.BRW65_04670"/>
<dbReference type="EMBL" id="MPNT01000003">
    <property type="protein sequence ID" value="OJZ75124.1"/>
    <property type="molecule type" value="Genomic_DNA"/>
</dbReference>
<comment type="caution">
    <text evidence="2">The sequence shown here is derived from an EMBL/GenBank/DDBJ whole genome shotgun (WGS) entry which is preliminary data.</text>
</comment>
<dbReference type="AlphaFoldDB" id="A0A1Q4HZG9"/>
<feature type="compositionally biased region" description="Gly residues" evidence="1">
    <location>
        <begin position="66"/>
        <end position="76"/>
    </location>
</feature>
<evidence type="ECO:0000313" key="2">
    <source>
        <dbReference type="EMBL" id="OJZ75124.1"/>
    </source>
</evidence>
<proteinExistence type="predicted"/>